<dbReference type="AlphaFoldDB" id="A0AAE0CEA1"/>
<name>A0AAE0CEA1_9CHLO</name>
<keyword evidence="3" id="KW-1185">Reference proteome</keyword>
<dbReference type="PANTHER" id="PTHR46601:SF1">
    <property type="entry name" value="ADF-H DOMAIN-CONTAINING PROTEIN"/>
    <property type="match status" value="1"/>
</dbReference>
<evidence type="ECO:0000256" key="1">
    <source>
        <dbReference type="SAM" id="MobiDB-lite"/>
    </source>
</evidence>
<proteinExistence type="predicted"/>
<feature type="region of interest" description="Disordered" evidence="1">
    <location>
        <begin position="1"/>
        <end position="27"/>
    </location>
</feature>
<accession>A0AAE0CEA1</accession>
<dbReference type="Proteomes" id="UP001190700">
    <property type="component" value="Unassembled WGS sequence"/>
</dbReference>
<protein>
    <submittedName>
        <fullName evidence="2">Uncharacterized protein</fullName>
    </submittedName>
</protein>
<dbReference type="PANTHER" id="PTHR46601">
    <property type="entry name" value="ULP_PROTEASE DOMAIN-CONTAINING PROTEIN"/>
    <property type="match status" value="1"/>
</dbReference>
<evidence type="ECO:0000313" key="3">
    <source>
        <dbReference type="Proteomes" id="UP001190700"/>
    </source>
</evidence>
<dbReference type="EMBL" id="LGRX02024846">
    <property type="protein sequence ID" value="KAK3253436.1"/>
    <property type="molecule type" value="Genomic_DNA"/>
</dbReference>
<sequence>MDESDTELGSGHVTVSETAGLQGDEVPRGSKSYWNRKLQGIFASSTHLIPGVLANYVKTLAPEKQRVVRHKLESSPASRVGQLVVTSLKAAFQACGLKNTTVNVSTRMGGAAMAFGEDAVGMEAEISKVLGVNKGVVSTGILGHWNLLLGANLPVAQRRRNGLLDGLMRENMRFANSVVTAELNEKIKEFWLSPGMTRVSTAKRNVIQIRHEDGTVEKVSKHWLEMTQLEVYRKFQKKYPSIKICLRGFEQRKPLQVRRLTRRDTISCCCRYHEELRMGVSAYHHAHEMLHSNCACSDMACCPHVGGQRAIMSNRKYAAGFPDMGWCEDCGYLKNTRLCATEIAKDTTVEWSTYENQLVGVDAEGKNKHRVKFVQKKTSVAELVGKLQASLLGHFPGKSPNCLCIGTFVVETAGRWELTQLDGVGGRPCPFLKPYAYHCFMVTHSMRMFNMCKDNLPQGHCMLLFDFSENHALNIPRKIQSLHWIVQQATLLCCVLWRHAYGPVDGVQSTPEKPAIIKDLIYLMGDDFPHSHRGIQHMMTLIVKKYFLDRGLPIPVMFHEWADGSGVQNKCGTAFADVIESFSPWGLEFLRGLGIPTIRNLFETAHARGEQDAMGVAVKHFGSLAVMAFVNKWYGKILCAYDLWRFCCEELRKPADSVRNRGVKFNERFFFLVNSEDVDESRPTFKAVDRTLALHQVRAGVGLLAGLKRDRQCYCEYCYDQCSQAQPDSVGCHNKSHVDEWVPFALVEQSEAQARQTRAAVAEACHERGVEVARGAIFARQSAGDPLHPYYLVKALSGVQQALEVMEDDYYTSDGNAGVKVTPGEFIIEGRFLEWRDEELCDEYYLETTKKCLSYSHHVVCAEVTFSKRRVRGRDFYKISNAEHQRILALCASTAVQ</sequence>
<gene>
    <name evidence="2" type="ORF">CYMTET_37326</name>
</gene>
<organism evidence="2 3">
    <name type="scientific">Cymbomonas tetramitiformis</name>
    <dbReference type="NCBI Taxonomy" id="36881"/>
    <lineage>
        <taxon>Eukaryota</taxon>
        <taxon>Viridiplantae</taxon>
        <taxon>Chlorophyta</taxon>
        <taxon>Pyramimonadophyceae</taxon>
        <taxon>Pyramimonadales</taxon>
        <taxon>Pyramimonadaceae</taxon>
        <taxon>Cymbomonas</taxon>
    </lineage>
</organism>
<evidence type="ECO:0000313" key="2">
    <source>
        <dbReference type="EMBL" id="KAK3253436.1"/>
    </source>
</evidence>
<reference evidence="2 3" key="1">
    <citation type="journal article" date="2015" name="Genome Biol. Evol.">
        <title>Comparative Genomics of a Bacterivorous Green Alga Reveals Evolutionary Causalities and Consequences of Phago-Mixotrophic Mode of Nutrition.</title>
        <authorList>
            <person name="Burns J.A."/>
            <person name="Paasch A."/>
            <person name="Narechania A."/>
            <person name="Kim E."/>
        </authorList>
    </citation>
    <scope>NUCLEOTIDE SEQUENCE [LARGE SCALE GENOMIC DNA]</scope>
    <source>
        <strain evidence="2 3">PLY_AMNH</strain>
    </source>
</reference>
<comment type="caution">
    <text evidence="2">The sequence shown here is derived from an EMBL/GenBank/DDBJ whole genome shotgun (WGS) entry which is preliminary data.</text>
</comment>